<dbReference type="InterPro" id="IPR011029">
    <property type="entry name" value="DEATH-like_dom_sf"/>
</dbReference>
<keyword evidence="1" id="KW-1185">Reference proteome</keyword>
<organism evidence="1 2">
    <name type="scientific">Actinia tenebrosa</name>
    <name type="common">Australian red waratah sea anemone</name>
    <dbReference type="NCBI Taxonomy" id="6105"/>
    <lineage>
        <taxon>Eukaryota</taxon>
        <taxon>Metazoa</taxon>
        <taxon>Cnidaria</taxon>
        <taxon>Anthozoa</taxon>
        <taxon>Hexacorallia</taxon>
        <taxon>Actiniaria</taxon>
        <taxon>Actiniidae</taxon>
        <taxon>Actinia</taxon>
    </lineage>
</organism>
<dbReference type="Proteomes" id="UP000515163">
    <property type="component" value="Unplaced"/>
</dbReference>
<evidence type="ECO:0000313" key="1">
    <source>
        <dbReference type="Proteomes" id="UP000515163"/>
    </source>
</evidence>
<protein>
    <submittedName>
        <fullName evidence="2">Uncharacterized protein LOC116300335 isoform X3</fullName>
    </submittedName>
</protein>
<dbReference type="Gene3D" id="1.10.533.10">
    <property type="entry name" value="Death Domain, Fas"/>
    <property type="match status" value="1"/>
</dbReference>
<reference evidence="2" key="1">
    <citation type="submission" date="2025-08" db="UniProtKB">
        <authorList>
            <consortium name="RefSeq"/>
        </authorList>
    </citation>
    <scope>IDENTIFICATION</scope>
    <source>
        <tissue evidence="2">Tentacle</tissue>
    </source>
</reference>
<evidence type="ECO:0000313" key="2">
    <source>
        <dbReference type="RefSeq" id="XP_031565048.1"/>
    </source>
</evidence>
<name>A0A6P8IAB5_ACTTE</name>
<gene>
    <name evidence="2" type="primary">LOC116300335</name>
</gene>
<sequence>MRRAFTTLPRSRMSIMELPYKIHQDLSKFLDPVGTMDWKHLVSQIPIYTAKDVKQMEIEASKPGMSCTKHLLEDMDNRGYSVDNLKNFLKMLGNQRALGCLVAALDDESLLHEDTATAQNRKGRIRPSTALEEPSDLHMKRSRVDHYICKPTDEIDLCENPDPGTRETLKMGHPIHQPTDEIDFCKNPDPGTRETSRMDHDIFQYRCEMSEIQDTIGYNQEVRNRYQSENMPSENDETHNLDANGHTAQAPMYCPSTSRGQRVPIEREENKKSITEWRSAPLSLFLWIISCGSQSKDL</sequence>
<dbReference type="RefSeq" id="XP_031565048.1">
    <property type="nucleotide sequence ID" value="XM_031709188.1"/>
</dbReference>
<dbReference type="OrthoDB" id="10273780at2759"/>
<dbReference type="GeneID" id="116300335"/>
<proteinExistence type="predicted"/>
<accession>A0A6P8IAB5</accession>
<dbReference type="AlphaFoldDB" id="A0A6P8IAB5"/>
<dbReference type="SUPFAM" id="SSF47986">
    <property type="entry name" value="DEATH domain"/>
    <property type="match status" value="1"/>
</dbReference>